<accession>A0ABU9EAA5</accession>
<dbReference type="PROSITE" id="PS50095">
    <property type="entry name" value="PLAT"/>
    <property type="match status" value="1"/>
</dbReference>
<protein>
    <submittedName>
        <fullName evidence="2">Exo-alpha-sialidase</fullName>
    </submittedName>
</protein>
<dbReference type="EMBL" id="JBBHLI010000006">
    <property type="protein sequence ID" value="MEK9501672.1"/>
    <property type="molecule type" value="Genomic_DNA"/>
</dbReference>
<dbReference type="RefSeq" id="WP_405287069.1">
    <property type="nucleotide sequence ID" value="NZ_JBBHLI010000006.1"/>
</dbReference>
<keyword evidence="3" id="KW-1185">Reference proteome</keyword>
<dbReference type="InterPro" id="IPR001024">
    <property type="entry name" value="PLAT/LH2_dom"/>
</dbReference>
<comment type="caution">
    <text evidence="2">The sequence shown here is derived from an EMBL/GenBank/DDBJ whole genome shotgun (WGS) entry which is preliminary data.</text>
</comment>
<sequence length="579" mass="60825">MRRTPALPSIVLAVALVSGCEESSSRTAAGSVLEQTAWRLRTDVTAALDADTGWGAALNEAATVAADQPFRLRVEVAGAAGADRGFTLESRRNDGEWTAVLARDFPYPDEISTPRVSVVEIDAYPPGAATTDLLDGSDGAFTGGAGVVLDSATVAWPGQGQSEWEWPLVIRRWADGAVTNEPGDRFDFRMVDSEGRPLGGRVATVHLEVPAGHLGGTYAETPGRLGPWSADDGTLYFPMEPAETWNALMMMVSRDGGAEWVEADAAGRPATVDLEGFATALHAGRVHMLHQTDSVFYHAFATTDDPAAPEGWAATDELVSVPSDPPSQTAAVEARGDGSVVAIYGDSLGLRLRIRSADGAWGDERILADDDGALLTGVQSARTDDDRVHIAYAALTGDERTIRHRTLHPDGALSAATTLADGIGTAVEEDAGALAPLVYLPGLGQVVVIYRDVTGRPWERRVAADGSGPVSEPLRIADRAVVQNAVDADQAGFDAVGADDTVHLFFIDEESREVAHVAREGSGPWTAPRTVIEGADVQWIRGVVGTGADGEPVYSVVIDAGSDGGSGMNRYLELPLSGG</sequence>
<evidence type="ECO:0000259" key="1">
    <source>
        <dbReference type="PROSITE" id="PS50095"/>
    </source>
</evidence>
<feature type="domain" description="PLAT" evidence="1">
    <location>
        <begin position="552"/>
        <end position="579"/>
    </location>
</feature>
<organism evidence="2 3">
    <name type="scientific">Gaopeijia maritima</name>
    <dbReference type="NCBI Taxonomy" id="3119007"/>
    <lineage>
        <taxon>Bacteria</taxon>
        <taxon>Pseudomonadati</taxon>
        <taxon>Gemmatimonadota</taxon>
        <taxon>Longimicrobiia</taxon>
        <taxon>Gaopeijiales</taxon>
        <taxon>Gaopeijiaceae</taxon>
        <taxon>Gaopeijia</taxon>
    </lineage>
</organism>
<dbReference type="SUPFAM" id="SSF50939">
    <property type="entry name" value="Sialidases"/>
    <property type="match status" value="1"/>
</dbReference>
<evidence type="ECO:0000313" key="3">
    <source>
        <dbReference type="Proteomes" id="UP001484239"/>
    </source>
</evidence>
<gene>
    <name evidence="2" type="ORF">WI372_11835</name>
</gene>
<dbReference type="SUPFAM" id="SSF89372">
    <property type="entry name" value="Fucose-specific lectin"/>
    <property type="match status" value="1"/>
</dbReference>
<dbReference type="InterPro" id="IPR036278">
    <property type="entry name" value="Sialidase_sf"/>
</dbReference>
<proteinExistence type="predicted"/>
<dbReference type="Proteomes" id="UP001484239">
    <property type="component" value="Unassembled WGS sequence"/>
</dbReference>
<dbReference type="Gene3D" id="2.120.10.10">
    <property type="match status" value="1"/>
</dbReference>
<name>A0ABU9EAA5_9BACT</name>
<dbReference type="PROSITE" id="PS51257">
    <property type="entry name" value="PROKAR_LIPOPROTEIN"/>
    <property type="match status" value="1"/>
</dbReference>
<reference evidence="2 3" key="1">
    <citation type="submission" date="2024-02" db="EMBL/GenBank/DDBJ databases">
        <title>A novel Gemmatimonadota bacterium.</title>
        <authorList>
            <person name="Du Z.-J."/>
            <person name="Ye Y.-Q."/>
        </authorList>
    </citation>
    <scope>NUCLEOTIDE SEQUENCE [LARGE SCALE GENOMIC DNA]</scope>
    <source>
        <strain evidence="2 3">DH-20</strain>
    </source>
</reference>
<evidence type="ECO:0000313" key="2">
    <source>
        <dbReference type="EMBL" id="MEK9501672.1"/>
    </source>
</evidence>